<proteinExistence type="predicted"/>
<sequence length="179" mass="19170">MTIPKRVLIVIAPEKFRDEELSEPIKYLEKAGIDYDIVSTRTGLAIGMLGGKILVEKTIRDIGVSGVSGYAGIIIIGGGGSPDYLWDDKNLHEIIREFDSQKKTISAICLSSVVLAEAGIVTKKQMTVWNDDTAIARIKKGGGIYKAEPIVVDGRIITANGPPAAAGFGEKIVKSIMAQ</sequence>
<dbReference type="Pfam" id="PF01965">
    <property type="entry name" value="DJ-1_PfpI"/>
    <property type="match status" value="1"/>
</dbReference>
<reference evidence="2 3" key="1">
    <citation type="submission" date="2018-05" db="EMBL/GenBank/DDBJ databases">
        <title>Draft genome of Methanospirillum stamsii Pt1.</title>
        <authorList>
            <person name="Dueholm M.S."/>
            <person name="Nielsen P.H."/>
            <person name="Bakmann L.F."/>
            <person name="Otzen D.E."/>
        </authorList>
    </citation>
    <scope>NUCLEOTIDE SEQUENCE [LARGE SCALE GENOMIC DNA]</scope>
    <source>
        <strain evidence="2 3">Pt1</strain>
    </source>
</reference>
<dbReference type="PANTHER" id="PTHR48094:SF12">
    <property type="entry name" value="PARKINSON DISEASE PROTEIN 7 HOMOLOG"/>
    <property type="match status" value="1"/>
</dbReference>
<dbReference type="GO" id="GO:0005737">
    <property type="term" value="C:cytoplasm"/>
    <property type="evidence" value="ECO:0007669"/>
    <property type="project" value="TreeGrafter"/>
</dbReference>
<feature type="domain" description="DJ-1/PfpI" evidence="1">
    <location>
        <begin position="5"/>
        <end position="174"/>
    </location>
</feature>
<dbReference type="InterPro" id="IPR050325">
    <property type="entry name" value="Prot/Nucl_acid_deglycase"/>
</dbReference>
<dbReference type="InterPro" id="IPR029062">
    <property type="entry name" value="Class_I_gatase-like"/>
</dbReference>
<dbReference type="PANTHER" id="PTHR48094">
    <property type="entry name" value="PROTEIN/NUCLEIC ACID DEGLYCASE DJ-1-RELATED"/>
    <property type="match status" value="1"/>
</dbReference>
<dbReference type="GeneID" id="97608125"/>
<evidence type="ECO:0000259" key="1">
    <source>
        <dbReference type="Pfam" id="PF01965"/>
    </source>
</evidence>
<name>A0A2V2N5E2_9EURY</name>
<organism evidence="2 3">
    <name type="scientific">Methanospirillum stamsii</name>
    <dbReference type="NCBI Taxonomy" id="1277351"/>
    <lineage>
        <taxon>Archaea</taxon>
        <taxon>Methanobacteriati</taxon>
        <taxon>Methanobacteriota</taxon>
        <taxon>Stenosarchaea group</taxon>
        <taxon>Methanomicrobia</taxon>
        <taxon>Methanomicrobiales</taxon>
        <taxon>Methanospirillaceae</taxon>
        <taxon>Methanospirillum</taxon>
    </lineage>
</organism>
<dbReference type="RefSeq" id="WP_109941866.1">
    <property type="nucleotide sequence ID" value="NZ_CP176366.1"/>
</dbReference>
<comment type="caution">
    <text evidence="2">The sequence shown here is derived from an EMBL/GenBank/DDBJ whole genome shotgun (WGS) entry which is preliminary data.</text>
</comment>
<dbReference type="Gene3D" id="3.40.50.880">
    <property type="match status" value="1"/>
</dbReference>
<evidence type="ECO:0000313" key="2">
    <source>
        <dbReference type="EMBL" id="PWR70731.1"/>
    </source>
</evidence>
<dbReference type="InterPro" id="IPR002818">
    <property type="entry name" value="DJ-1/PfpI"/>
</dbReference>
<dbReference type="SUPFAM" id="SSF52317">
    <property type="entry name" value="Class I glutamine amidotransferase-like"/>
    <property type="match status" value="1"/>
</dbReference>
<dbReference type="AlphaFoldDB" id="A0A2V2N5E2"/>
<accession>A0A2V2N5E2</accession>
<gene>
    <name evidence="2" type="ORF">DLD82_14610</name>
</gene>
<keyword evidence="3" id="KW-1185">Reference proteome</keyword>
<evidence type="ECO:0000313" key="3">
    <source>
        <dbReference type="Proteomes" id="UP000245934"/>
    </source>
</evidence>
<protein>
    <submittedName>
        <fullName evidence="2">Thiamine biosynthesis protein ThiJ</fullName>
    </submittedName>
</protein>
<dbReference type="EMBL" id="QGMZ01000039">
    <property type="protein sequence ID" value="PWR70731.1"/>
    <property type="molecule type" value="Genomic_DNA"/>
</dbReference>
<dbReference type="Proteomes" id="UP000245934">
    <property type="component" value="Unassembled WGS sequence"/>
</dbReference>